<dbReference type="CDD" id="cd06558">
    <property type="entry name" value="crotonase-like"/>
    <property type="match status" value="1"/>
</dbReference>
<keyword evidence="5" id="KW-1185">Reference proteome</keyword>
<gene>
    <name evidence="4" type="ORF">ACFOEX_03400</name>
</gene>
<dbReference type="InterPro" id="IPR029045">
    <property type="entry name" value="ClpP/crotonase-like_dom_sf"/>
</dbReference>
<dbReference type="RefSeq" id="WP_376831800.1">
    <property type="nucleotide sequence ID" value="NZ_JBHLWR010000006.1"/>
</dbReference>
<dbReference type="PANTHER" id="PTHR43684:SF1">
    <property type="entry name" value="ENOYL-COA DELTA ISOMERASE 2"/>
    <property type="match status" value="1"/>
</dbReference>
<dbReference type="EMBL" id="JBHRUV010000017">
    <property type="protein sequence ID" value="MFC3265410.1"/>
    <property type="molecule type" value="Genomic_DNA"/>
</dbReference>
<evidence type="ECO:0000256" key="1">
    <source>
        <dbReference type="ARBA" id="ARBA00004275"/>
    </source>
</evidence>
<name>A0ABV7LBZ0_9HYPH</name>
<evidence type="ECO:0000256" key="3">
    <source>
        <dbReference type="ARBA" id="ARBA00023235"/>
    </source>
</evidence>
<accession>A0ABV7LBZ0</accession>
<protein>
    <submittedName>
        <fullName evidence="4">Enoyl-CoA hydratase</fullName>
    </submittedName>
</protein>
<organism evidence="4 5">
    <name type="scientific">Camelimonas abortus</name>
    <dbReference type="NCBI Taxonomy" id="1017184"/>
    <lineage>
        <taxon>Bacteria</taxon>
        <taxon>Pseudomonadati</taxon>
        <taxon>Pseudomonadota</taxon>
        <taxon>Alphaproteobacteria</taxon>
        <taxon>Hyphomicrobiales</taxon>
        <taxon>Chelatococcaceae</taxon>
        <taxon>Camelimonas</taxon>
    </lineage>
</organism>
<keyword evidence="3" id="KW-0413">Isomerase</keyword>
<evidence type="ECO:0000313" key="5">
    <source>
        <dbReference type="Proteomes" id="UP001595536"/>
    </source>
</evidence>
<sequence length="249" mass="27011">MTDQIVTSVDDGVLTIRMNRPEKKNALNRAMYLTMTEALQEADRNPDVRVAIITGVADSFTAGNDLNDFLAAKPGEESGGSIFIRALPQFSKPLIAAVNGLAVGIGVTMLLHCDLVYASTQARLQTPFVSLGVVPEAASSLLLPRLVGHQRASELLLFGDFFSAGRAEQLGIVNEVVEPEKLEERAREAARRICAQPAAAVIATKALLRSRRTLTPLERFREEGEAFEACLHSPESRAAMQARLNRKSA</sequence>
<reference evidence="5" key="1">
    <citation type="journal article" date="2019" name="Int. J. Syst. Evol. Microbiol.">
        <title>The Global Catalogue of Microorganisms (GCM) 10K type strain sequencing project: providing services to taxonomists for standard genome sequencing and annotation.</title>
        <authorList>
            <consortium name="The Broad Institute Genomics Platform"/>
            <consortium name="The Broad Institute Genome Sequencing Center for Infectious Disease"/>
            <person name="Wu L."/>
            <person name="Ma J."/>
        </authorList>
    </citation>
    <scope>NUCLEOTIDE SEQUENCE [LARGE SCALE GENOMIC DNA]</scope>
    <source>
        <strain evidence="5">CCM 7941</strain>
    </source>
</reference>
<proteinExistence type="predicted"/>
<dbReference type="SUPFAM" id="SSF52096">
    <property type="entry name" value="ClpP/crotonase"/>
    <property type="match status" value="1"/>
</dbReference>
<keyword evidence="2" id="KW-0576">Peroxisome</keyword>
<dbReference type="Gene3D" id="3.90.226.10">
    <property type="entry name" value="2-enoyl-CoA Hydratase, Chain A, domain 1"/>
    <property type="match status" value="1"/>
</dbReference>
<dbReference type="InterPro" id="IPR051053">
    <property type="entry name" value="ECH/Chromodomain_protein"/>
</dbReference>
<comment type="caution">
    <text evidence="4">The sequence shown here is derived from an EMBL/GenBank/DDBJ whole genome shotgun (WGS) entry which is preliminary data.</text>
</comment>
<dbReference type="PANTHER" id="PTHR43684">
    <property type="match status" value="1"/>
</dbReference>
<dbReference type="Proteomes" id="UP001595536">
    <property type="component" value="Unassembled WGS sequence"/>
</dbReference>
<dbReference type="Pfam" id="PF00378">
    <property type="entry name" value="ECH_1"/>
    <property type="match status" value="1"/>
</dbReference>
<evidence type="ECO:0000256" key="2">
    <source>
        <dbReference type="ARBA" id="ARBA00023140"/>
    </source>
</evidence>
<evidence type="ECO:0000313" key="4">
    <source>
        <dbReference type="EMBL" id="MFC3265410.1"/>
    </source>
</evidence>
<dbReference type="InterPro" id="IPR001753">
    <property type="entry name" value="Enoyl-CoA_hydra/iso"/>
</dbReference>
<comment type="subcellular location">
    <subcellularLocation>
        <location evidence="1">Peroxisome</location>
    </subcellularLocation>
</comment>